<dbReference type="PANTHER" id="PTHR22576">
    <property type="entry name" value="MUCOSA ASSOCIATED LYMPHOID TISSUE LYMPHOMA TRANSLOCATION PROTEIN 1/PARACASPASE"/>
    <property type="match status" value="1"/>
</dbReference>
<feature type="domain" description="VLIG-type G" evidence="3">
    <location>
        <begin position="947"/>
        <end position="1069"/>
    </location>
</feature>
<dbReference type="Pfam" id="PF25683">
    <property type="entry name" value="URGCP_GTPase"/>
    <property type="match status" value="1"/>
</dbReference>
<dbReference type="InterPro" id="IPR027417">
    <property type="entry name" value="P-loop_NTPase"/>
</dbReference>
<evidence type="ECO:0000259" key="2">
    <source>
        <dbReference type="PROSITE" id="PS50208"/>
    </source>
</evidence>
<dbReference type="InterPro" id="IPR052039">
    <property type="entry name" value="Caspase-related_regulators"/>
</dbReference>
<dbReference type="InterPro" id="IPR029030">
    <property type="entry name" value="Caspase-like_dom_sf"/>
</dbReference>
<dbReference type="SUPFAM" id="SSF52540">
    <property type="entry name" value="P-loop containing nucleoside triphosphate hydrolases"/>
    <property type="match status" value="1"/>
</dbReference>
<dbReference type="Proteomes" id="UP000663869">
    <property type="component" value="Unassembled WGS sequence"/>
</dbReference>
<dbReference type="GO" id="GO:0005525">
    <property type="term" value="F:GTP binding"/>
    <property type="evidence" value="ECO:0007669"/>
    <property type="project" value="InterPro"/>
</dbReference>
<feature type="domain" description="Caspase family p20" evidence="2">
    <location>
        <begin position="12"/>
        <end position="143"/>
    </location>
</feature>
<dbReference type="PROSITE" id="PS50208">
    <property type="entry name" value="CASPASE_P20"/>
    <property type="match status" value="1"/>
</dbReference>
<dbReference type="GO" id="GO:0004197">
    <property type="term" value="F:cysteine-type endopeptidase activity"/>
    <property type="evidence" value="ECO:0007669"/>
    <property type="project" value="InterPro"/>
</dbReference>
<dbReference type="PROSITE" id="PS51717">
    <property type="entry name" value="G_VLIG"/>
    <property type="match status" value="1"/>
</dbReference>
<organism evidence="4 5">
    <name type="scientific">Rotaria socialis</name>
    <dbReference type="NCBI Taxonomy" id="392032"/>
    <lineage>
        <taxon>Eukaryota</taxon>
        <taxon>Metazoa</taxon>
        <taxon>Spiralia</taxon>
        <taxon>Gnathifera</taxon>
        <taxon>Rotifera</taxon>
        <taxon>Eurotatoria</taxon>
        <taxon>Bdelloidea</taxon>
        <taxon>Philodinida</taxon>
        <taxon>Philodinidae</taxon>
        <taxon>Rotaria</taxon>
    </lineage>
</organism>
<evidence type="ECO:0000256" key="1">
    <source>
        <dbReference type="SAM" id="Coils"/>
    </source>
</evidence>
<name>A0A818T6M2_9BILA</name>
<keyword evidence="1" id="KW-0175">Coiled coil</keyword>
<evidence type="ECO:0000313" key="4">
    <source>
        <dbReference type="EMBL" id="CAF3678596.1"/>
    </source>
</evidence>
<evidence type="ECO:0000313" key="5">
    <source>
        <dbReference type="Proteomes" id="UP000663869"/>
    </source>
</evidence>
<dbReference type="EMBL" id="CAJNYU010003507">
    <property type="protein sequence ID" value="CAF3678596.1"/>
    <property type="molecule type" value="Genomic_DNA"/>
</dbReference>
<dbReference type="InterPro" id="IPR001309">
    <property type="entry name" value="Pept_C14_p20"/>
</dbReference>
<gene>
    <name evidence="4" type="ORF">FME351_LOCUS26212</name>
</gene>
<evidence type="ECO:0000259" key="3">
    <source>
        <dbReference type="PROSITE" id="PS51717"/>
    </source>
</evidence>
<dbReference type="Gene3D" id="3.40.50.300">
    <property type="entry name" value="P-loop containing nucleotide triphosphate hydrolases"/>
    <property type="match status" value="1"/>
</dbReference>
<evidence type="ECO:0008006" key="6">
    <source>
        <dbReference type="Google" id="ProtNLM"/>
    </source>
</evidence>
<sequence>MTSSEGNVTTIRRKLALIIGNQNYEIRPLKNPEKDANDLSKVLRRIGFQVELGINCTYDAMNNLISRFTNRITDEDLVLFYFAGHGFQQNERNFILPIDTTERFDNETIIGTNTLNVQDILEKMKSNTSYATIFILDCCRQYRFRNRNISQDSTKQFKGLFKMTAPAGSLIQFACAPGKLAADDSDQAKNGLFTKHLLKHIARPSIDVDILLREVANGVFEESKGEQTPYRDSCLMTIGNIYLNTEEDGKNVLVAFSLVCESLPACNDSNNCELLFTIASIGLFYNQRIIEVEWNKIYFDEICNNDFGISTFLSPEKSIFQTKISREKVKFNPNQLLTTFKCFAVPASVDLNGSLDKNFCTIIDKPCNKSVLTDLINTNQTLLPYILDSLKRYHALTDIHSTLLGCNELTKEFVSIPRIITKRTLLIVAIECLSLESQRYFGTYIRKNDLPIPLSYYISDTCDSASYKINFNCLIEVLCLSTDRLCIQFGSESCVGLGKTSIIPFIFNDKRRALLFNKREDSHYRSSCIDVVFGTTNNSSYVIFDVHGSLNSEKNILLVRAIQLYATIQVLYISPNDLNETNEFFEYMINQGSPLSTIVCIFDDNFDDERSMSMESENELTNRFQTYANQHNFGENILCTVVPILKTSNDLSEYDINTRAERLIPTFARLFCEFEESMRIRPQFRSIFAIQHAYLRKKTHPAVIKFEVENKFRQLFNNLSDETENLKIITPISYYRSQIDSIQKRLVEMVDSTNEISQLAARLKEITLNRRKYKEVNPYAEFMIGLLQYAPYVCLEIIDFHLGKWRLRYASELNSEKEKLKKDAEDIKNKLSSEKKQNPNEITAIIKQLDEQSKILQRKINDKNAQIANVDLTVGLMIDELFALYDYLHDEQPILFDKYEMDFRQVADTLARLVYRGLGIHILRSRPLLCQSGLMEICLKQLRVTEDGQLATLTVIGEQSSAKSSLLNTTFGYNFRVSAGRCTIGMYLGVVYYKNMTIIILDTEGLLSLEESGSIFDNQMITMAVLSSHIVLINHKGELSASLEGLIGMSLFAKLHLQTSPLKPKLMFVLRDQMDRGQEVFVEQLAKLRNNLRKSSSFLRVSIDNELEIREEHLALLPCAFSEDTNVDLNLTQRWRNQTFPSEIMKLRSQIFQALDEHNITPNFSFKNFDYFSKKICVNWSSIDQLGQGLLECKTLYELSVTNELKEIAKTIVTKKSEQLQINGGTMLKELLESRENQTQINPDIYMRDLIKKGIQQLDNLTSDLVHEANNEFESSTPQSYFAELRPKVKKNIEPSIRCNQQVLQAQFEEDIYTVARVSATIQVQKQLLASAKTFFDRKSRTTDDVEELNQALELKHKELKCEFEKSLNLLRKSHEEIIKTIHDNYNQIVRSRRANTKTDDIYNRCPPFDYHRYLERCTQLDNIFGLNLKFFSTKQKDSSFLHRLRERFISAENKILDELQWFRDHRDYDRNREIFQQISEELIPNLHKNIVKMLANIRLAYSDPQTIANLIDYVDNAVNGTQSCIQKYYKQINLQHIVADLIFIALRCLIDEAIMIAGQKDLEMLKALDGLEVWMNNIKEQFILISDSDQQARKFAADFLDQLFEEIMDIFKDTIHTEISLKITANPHIDPERIARNAYDNSIGSNPPNGDNIMKYVLDINRYYMELALDNVKLSADNIVASQILKLQNLISNCIDTSIDVVNKHECLNVQQVYQSIIQALQSVIPGLKAENLVGISAEILEPEQFRYRFLGIRDQREDLIRKVENHQKEFDEKARHACRVLISQRLGCQACCPGCGTKCDNTELIHNKHRSAHHLAMAFKGWRYINTKYPLLNLCYQNWDNTAAIIIGDDRFSPRRTYYEERAPEWLDDLNDKARTGDMHGENIPPFEQRRAWMTVHHALVKHYATIDHPSYDRSYYPSSIDSLPADYEPKWIYRS</sequence>
<proteinExistence type="predicted"/>
<protein>
    <recommendedName>
        <fullName evidence="6">VLIG-type G domain-containing protein</fullName>
    </recommendedName>
</protein>
<dbReference type="Pfam" id="PF00656">
    <property type="entry name" value="Peptidase_C14"/>
    <property type="match status" value="1"/>
</dbReference>
<comment type="caution">
    <text evidence="4">The sequence shown here is derived from an EMBL/GenBank/DDBJ whole genome shotgun (WGS) entry which is preliminary data.</text>
</comment>
<accession>A0A818T6M2</accession>
<dbReference type="InterPro" id="IPR030383">
    <property type="entry name" value="G_VLIG_dom"/>
</dbReference>
<reference evidence="4" key="1">
    <citation type="submission" date="2021-02" db="EMBL/GenBank/DDBJ databases">
        <authorList>
            <person name="Nowell W R."/>
        </authorList>
    </citation>
    <scope>NUCLEOTIDE SEQUENCE</scope>
</reference>
<dbReference type="Gene3D" id="3.40.50.1460">
    <property type="match status" value="1"/>
</dbReference>
<dbReference type="InterPro" id="IPR011600">
    <property type="entry name" value="Pept_C14_caspase"/>
</dbReference>
<feature type="coiled-coil region" evidence="1">
    <location>
        <begin position="810"/>
        <end position="866"/>
    </location>
</feature>
<dbReference type="PANTHER" id="PTHR22576:SF37">
    <property type="entry name" value="MUCOSA-ASSOCIATED LYMPHOID TISSUE LYMPHOMA TRANSLOCATION PROTEIN 1"/>
    <property type="match status" value="1"/>
</dbReference>
<dbReference type="GO" id="GO:0006508">
    <property type="term" value="P:proteolysis"/>
    <property type="evidence" value="ECO:0007669"/>
    <property type="project" value="InterPro"/>
</dbReference>
<dbReference type="SUPFAM" id="SSF52129">
    <property type="entry name" value="Caspase-like"/>
    <property type="match status" value="1"/>
</dbReference>